<protein>
    <submittedName>
        <fullName evidence="2">Uncharacterized protein</fullName>
    </submittedName>
</protein>
<evidence type="ECO:0000313" key="3">
    <source>
        <dbReference type="Proteomes" id="UP000192393"/>
    </source>
</evidence>
<accession>A0A1W2A8S2</accession>
<feature type="chain" id="PRO_5012642001" evidence="1">
    <location>
        <begin position="20"/>
        <end position="273"/>
    </location>
</feature>
<gene>
    <name evidence="2" type="ORF">SAMN06296427_10424</name>
</gene>
<organism evidence="2 3">
    <name type="scientific">Moheibacter sediminis</name>
    <dbReference type="NCBI Taxonomy" id="1434700"/>
    <lineage>
        <taxon>Bacteria</taxon>
        <taxon>Pseudomonadati</taxon>
        <taxon>Bacteroidota</taxon>
        <taxon>Flavobacteriia</taxon>
        <taxon>Flavobacteriales</taxon>
        <taxon>Weeksellaceae</taxon>
        <taxon>Moheibacter</taxon>
    </lineage>
</organism>
<sequence length="273" mass="32207">MKNLLTFIFLILLLQNIHAQTPQIFYKEKSEIGIPDDFGKKNSEKKITQIKFKDTIQNIILVRKKNIATDGNNFLIDIPIKAEKMPIGFFIEDEKIPLELYFDRKSFLPAQNEFFLFTPDWEFHKEIIEEQKRTGIHIKNAHRRKVYHIKRNNTGYKVDSLIVPDNTNITFRKTETETNAIKFYYSDCYGSVCCTRDDKWDSYEAIQNTIKDFEKQNNLIIPKSSNSFGEEGEHCTSYNLDEFTTEQILSFIKEVKSETREQFPQIYLPSIIE</sequence>
<dbReference type="RefSeq" id="WP_084016950.1">
    <property type="nucleotide sequence ID" value="NZ_FWXS01000004.1"/>
</dbReference>
<name>A0A1W2A8S2_9FLAO</name>
<dbReference type="EMBL" id="FWXS01000004">
    <property type="protein sequence ID" value="SMC57046.1"/>
    <property type="molecule type" value="Genomic_DNA"/>
</dbReference>
<evidence type="ECO:0000313" key="2">
    <source>
        <dbReference type="EMBL" id="SMC57046.1"/>
    </source>
</evidence>
<dbReference type="OrthoDB" id="822112at2"/>
<proteinExistence type="predicted"/>
<dbReference type="AlphaFoldDB" id="A0A1W2A8S2"/>
<feature type="signal peptide" evidence="1">
    <location>
        <begin position="1"/>
        <end position="19"/>
    </location>
</feature>
<evidence type="ECO:0000256" key="1">
    <source>
        <dbReference type="SAM" id="SignalP"/>
    </source>
</evidence>
<dbReference type="Proteomes" id="UP000192393">
    <property type="component" value="Unassembled WGS sequence"/>
</dbReference>
<keyword evidence="3" id="KW-1185">Reference proteome</keyword>
<dbReference type="STRING" id="1434700.SAMN06296427_10424"/>
<keyword evidence="1" id="KW-0732">Signal</keyword>
<reference evidence="3" key="1">
    <citation type="submission" date="2017-04" db="EMBL/GenBank/DDBJ databases">
        <authorList>
            <person name="Varghese N."/>
            <person name="Submissions S."/>
        </authorList>
    </citation>
    <scope>NUCLEOTIDE SEQUENCE [LARGE SCALE GENOMIC DNA]</scope>
    <source>
        <strain evidence="3">CGMCC 1.12708</strain>
    </source>
</reference>